<reference evidence="2 3" key="1">
    <citation type="submission" date="2023-07" db="EMBL/GenBank/DDBJ databases">
        <title>Sorghum-associated microbial communities from plants grown in Nebraska, USA.</title>
        <authorList>
            <person name="Schachtman D."/>
        </authorList>
    </citation>
    <scope>NUCLEOTIDE SEQUENCE [LARGE SCALE GENOMIC DNA]</scope>
    <source>
        <strain evidence="2 3">BE198</strain>
    </source>
</reference>
<feature type="transmembrane region" description="Helical" evidence="1">
    <location>
        <begin position="101"/>
        <end position="119"/>
    </location>
</feature>
<proteinExistence type="predicted"/>
<dbReference type="Proteomes" id="UP001251524">
    <property type="component" value="Unassembled WGS sequence"/>
</dbReference>
<name>A0ABU1WAA7_9GAMM</name>
<feature type="transmembrane region" description="Helical" evidence="1">
    <location>
        <begin position="70"/>
        <end position="89"/>
    </location>
</feature>
<organism evidence="2 3">
    <name type="scientific">Lysobacter niastensis</name>
    <dbReference type="NCBI Taxonomy" id="380629"/>
    <lineage>
        <taxon>Bacteria</taxon>
        <taxon>Pseudomonadati</taxon>
        <taxon>Pseudomonadota</taxon>
        <taxon>Gammaproteobacteria</taxon>
        <taxon>Lysobacterales</taxon>
        <taxon>Lysobacteraceae</taxon>
        <taxon>Lysobacter</taxon>
    </lineage>
</organism>
<protein>
    <submittedName>
        <fullName evidence="2">Surface polysaccharide O-acyltransferase-like enzyme</fullName>
    </submittedName>
</protein>
<accession>A0ABU1WAA7</accession>
<gene>
    <name evidence="2" type="ORF">J2X06_001745</name>
</gene>
<keyword evidence="1" id="KW-1133">Transmembrane helix</keyword>
<evidence type="ECO:0000313" key="2">
    <source>
        <dbReference type="EMBL" id="MDR7134561.1"/>
    </source>
</evidence>
<dbReference type="RefSeq" id="WP_310060937.1">
    <property type="nucleotide sequence ID" value="NZ_JAVDVY010000001.1"/>
</dbReference>
<sequence length="135" mass="14186">MSEEQKKSSWFGKIDGRDGAIELAKGCGTAFLVVAALQAALSFIIGYSVLIDAALYAFCGYFIRNKHSRVAAVVALLLALIALVVTFINKAGQNLGGGNNVFIALIVAWAGVRAVEATFKLHGKLSAQASVAERA</sequence>
<keyword evidence="1" id="KW-0812">Transmembrane</keyword>
<evidence type="ECO:0000313" key="3">
    <source>
        <dbReference type="Proteomes" id="UP001251524"/>
    </source>
</evidence>
<keyword evidence="1" id="KW-0472">Membrane</keyword>
<keyword evidence="3" id="KW-1185">Reference proteome</keyword>
<comment type="caution">
    <text evidence="2">The sequence shown here is derived from an EMBL/GenBank/DDBJ whole genome shotgun (WGS) entry which is preliminary data.</text>
</comment>
<dbReference type="EMBL" id="JAVDVY010000001">
    <property type="protein sequence ID" value="MDR7134561.1"/>
    <property type="molecule type" value="Genomic_DNA"/>
</dbReference>
<evidence type="ECO:0000256" key="1">
    <source>
        <dbReference type="SAM" id="Phobius"/>
    </source>
</evidence>